<evidence type="ECO:0000256" key="2">
    <source>
        <dbReference type="ARBA" id="ARBA00009667"/>
    </source>
</evidence>
<keyword evidence="9" id="KW-0963">Cytoplasm</keyword>
<keyword evidence="6 9" id="KW-0456">Lyase</keyword>
<comment type="pathway">
    <text evidence="1 9">Amino-acid biosynthesis; L-histidine biosynthesis; L-histidine from 5-phospho-alpha-D-ribose 1-diphosphate: step 5/9.</text>
</comment>
<organism evidence="11 12">
    <name type="scientific">Siminovitchia terrae</name>
    <name type="common">Bacillus terrae</name>
    <dbReference type="NCBI Taxonomy" id="1914933"/>
    <lineage>
        <taxon>Bacteria</taxon>
        <taxon>Bacillati</taxon>
        <taxon>Bacillota</taxon>
        <taxon>Bacilli</taxon>
        <taxon>Bacillales</taxon>
        <taxon>Bacillaceae</taxon>
        <taxon>Siminovitchia</taxon>
    </lineage>
</organism>
<protein>
    <recommendedName>
        <fullName evidence="9">Imidazole glycerol phosphate synthase subunit HisF</fullName>
        <ecNumber evidence="9">4.3.2.10</ecNumber>
    </recommendedName>
    <alternativeName>
        <fullName evidence="9">IGP synthase cyclase subunit</fullName>
    </alternativeName>
    <alternativeName>
        <fullName evidence="9">IGP synthase subunit HisF</fullName>
    </alternativeName>
    <alternativeName>
        <fullName evidence="9">ImGP synthase subunit HisF</fullName>
        <shortName evidence="9">IGPS subunit HisF</shortName>
    </alternativeName>
</protein>
<evidence type="ECO:0000256" key="9">
    <source>
        <dbReference type="HAMAP-Rule" id="MF_01013"/>
    </source>
</evidence>
<dbReference type="EC" id="4.3.2.10" evidence="9"/>
<dbReference type="InterPro" id="IPR004651">
    <property type="entry name" value="HisF"/>
</dbReference>
<evidence type="ECO:0000256" key="7">
    <source>
        <dbReference type="ARBA" id="ARBA00025475"/>
    </source>
</evidence>
<dbReference type="EMBL" id="QYTW02000049">
    <property type="protein sequence ID" value="RST56969.1"/>
    <property type="molecule type" value="Genomic_DNA"/>
</dbReference>
<dbReference type="Pfam" id="PF00977">
    <property type="entry name" value="His_biosynth"/>
    <property type="match status" value="1"/>
</dbReference>
<comment type="catalytic activity">
    <reaction evidence="8 9">
        <text>5-[(5-phospho-1-deoxy-D-ribulos-1-ylimino)methylamino]-1-(5-phospho-beta-D-ribosyl)imidazole-4-carboxamide + L-glutamine = D-erythro-1-(imidazol-4-yl)glycerol 3-phosphate + 5-amino-1-(5-phospho-beta-D-ribosyl)imidazole-4-carboxamide + L-glutamate + H(+)</text>
        <dbReference type="Rhea" id="RHEA:24793"/>
        <dbReference type="ChEBI" id="CHEBI:15378"/>
        <dbReference type="ChEBI" id="CHEBI:29985"/>
        <dbReference type="ChEBI" id="CHEBI:58278"/>
        <dbReference type="ChEBI" id="CHEBI:58359"/>
        <dbReference type="ChEBI" id="CHEBI:58475"/>
        <dbReference type="ChEBI" id="CHEBI:58525"/>
        <dbReference type="EC" id="4.3.2.10"/>
    </reaction>
</comment>
<dbReference type="GO" id="GO:0016829">
    <property type="term" value="F:lyase activity"/>
    <property type="evidence" value="ECO:0007669"/>
    <property type="project" value="UniProtKB-KW"/>
</dbReference>
<proteinExistence type="inferred from homology"/>
<evidence type="ECO:0000256" key="1">
    <source>
        <dbReference type="ARBA" id="ARBA00005091"/>
    </source>
</evidence>
<comment type="subcellular location">
    <subcellularLocation>
        <location evidence="9">Cytoplasm</location>
    </subcellularLocation>
</comment>
<feature type="active site" evidence="9">
    <location>
        <position position="9"/>
    </location>
</feature>
<dbReference type="AlphaFoldDB" id="A0A429X0E6"/>
<evidence type="ECO:0000313" key="11">
    <source>
        <dbReference type="EMBL" id="RST56969.1"/>
    </source>
</evidence>
<dbReference type="PANTHER" id="PTHR21235:SF2">
    <property type="entry name" value="IMIDAZOLE GLYCEROL PHOSPHATE SYNTHASE HISHF"/>
    <property type="match status" value="1"/>
</dbReference>
<dbReference type="Gene3D" id="3.20.20.70">
    <property type="entry name" value="Aldolase class I"/>
    <property type="match status" value="1"/>
</dbReference>
<evidence type="ECO:0000256" key="8">
    <source>
        <dbReference type="ARBA" id="ARBA00047838"/>
    </source>
</evidence>
<feature type="active site" evidence="9">
    <location>
        <position position="128"/>
    </location>
</feature>
<dbReference type="GO" id="GO:0005737">
    <property type="term" value="C:cytoplasm"/>
    <property type="evidence" value="ECO:0007669"/>
    <property type="project" value="UniProtKB-SubCell"/>
</dbReference>
<dbReference type="OrthoDB" id="9781903at2"/>
<dbReference type="UniPathway" id="UPA00031">
    <property type="reaction ID" value="UER00010"/>
</dbReference>
<evidence type="ECO:0000256" key="10">
    <source>
        <dbReference type="RuleBase" id="RU003657"/>
    </source>
</evidence>
<dbReference type="RefSeq" id="WP_120119472.1">
    <property type="nucleotide sequence ID" value="NZ_BORI01000011.1"/>
</dbReference>
<comment type="caution">
    <text evidence="11">The sequence shown here is derived from an EMBL/GenBank/DDBJ whole genome shotgun (WGS) entry which is preliminary data.</text>
</comment>
<dbReference type="PANTHER" id="PTHR21235">
    <property type="entry name" value="IMIDAZOLE GLYCEROL PHOSPHATE SYNTHASE SUBUNIT HISF/H IGP SYNTHASE SUBUNIT HISF/H"/>
    <property type="match status" value="1"/>
</dbReference>
<dbReference type="GO" id="GO:0000105">
    <property type="term" value="P:L-histidine biosynthetic process"/>
    <property type="evidence" value="ECO:0007669"/>
    <property type="project" value="UniProtKB-UniRule"/>
</dbReference>
<keyword evidence="5 9" id="KW-0368">Histidine biosynthesis</keyword>
<dbReference type="CDD" id="cd04731">
    <property type="entry name" value="HisF"/>
    <property type="match status" value="1"/>
</dbReference>
<dbReference type="InterPro" id="IPR011060">
    <property type="entry name" value="RibuloseP-bd_barrel"/>
</dbReference>
<evidence type="ECO:0000313" key="12">
    <source>
        <dbReference type="Proteomes" id="UP000287296"/>
    </source>
</evidence>
<comment type="function">
    <text evidence="7 9">IGPS catalyzes the conversion of PRFAR and glutamine to IGP, AICAR and glutamate. The HisF subunit catalyzes the cyclization activity that produces IGP and AICAR from PRFAR using the ammonia provided by the HisH subunit.</text>
</comment>
<evidence type="ECO:0000256" key="3">
    <source>
        <dbReference type="ARBA" id="ARBA00011152"/>
    </source>
</evidence>
<dbReference type="HAMAP" id="MF_01013">
    <property type="entry name" value="HisF"/>
    <property type="match status" value="1"/>
</dbReference>
<dbReference type="InterPro" id="IPR013785">
    <property type="entry name" value="Aldolase_TIM"/>
</dbReference>
<keyword evidence="4 9" id="KW-0028">Amino-acid biosynthesis</keyword>
<name>A0A429X0E6_SIMTE</name>
<evidence type="ECO:0000256" key="6">
    <source>
        <dbReference type="ARBA" id="ARBA00023239"/>
    </source>
</evidence>
<dbReference type="NCBIfam" id="TIGR00735">
    <property type="entry name" value="hisF"/>
    <property type="match status" value="1"/>
</dbReference>
<gene>
    <name evidence="9 11" type="primary">hisF</name>
    <name evidence="11" type="ORF">D5F11_025285</name>
</gene>
<dbReference type="InterPro" id="IPR050064">
    <property type="entry name" value="IGPS_HisA/HisF"/>
</dbReference>
<dbReference type="Proteomes" id="UP000287296">
    <property type="component" value="Unassembled WGS sequence"/>
</dbReference>
<reference evidence="11 12" key="1">
    <citation type="submission" date="2018-12" db="EMBL/GenBank/DDBJ databases">
        <authorList>
            <person name="Sun L."/>
            <person name="Chen Z."/>
        </authorList>
    </citation>
    <scope>NUCLEOTIDE SEQUENCE [LARGE SCALE GENOMIC DNA]</scope>
    <source>
        <strain evidence="11 12">LMG 29736</strain>
    </source>
</reference>
<evidence type="ECO:0000256" key="4">
    <source>
        <dbReference type="ARBA" id="ARBA00022605"/>
    </source>
</evidence>
<comment type="subunit">
    <text evidence="3 9">Heterodimer of HisH and HisF.</text>
</comment>
<accession>A0A429X0E6</accession>
<sequence length="251" mass="26591">MKKIIPCLDVKDGQVVKGINFEGLRLMGDPVEMASNYSENGADELVLLDISATTEGRDTMVDVVKRVAEKISIPFAVGGGIKTLDDISRVLDAGADKVGINSAAVDRPELIKEAAEKFGSEKVVAAVDAKQFPDGSWHVMTHGGMKDAGLDAVQWSKMLEELGAGEILLTSVDRDGMKDGYDLELTKAIVDAVAIPVTASGGCGNSGHIVEVFEKTDCASALAASIFHENTVSIPEVKKQCRERGVNVSDS</sequence>
<dbReference type="InterPro" id="IPR006062">
    <property type="entry name" value="His_biosynth"/>
</dbReference>
<comment type="similarity">
    <text evidence="2 9 10">Belongs to the HisA/HisF family.</text>
</comment>
<dbReference type="SUPFAM" id="SSF51366">
    <property type="entry name" value="Ribulose-phoshate binding barrel"/>
    <property type="match status" value="1"/>
</dbReference>
<dbReference type="GO" id="GO:0000107">
    <property type="term" value="F:imidazoleglycerol-phosphate synthase activity"/>
    <property type="evidence" value="ECO:0007669"/>
    <property type="project" value="UniProtKB-UniRule"/>
</dbReference>
<evidence type="ECO:0000256" key="5">
    <source>
        <dbReference type="ARBA" id="ARBA00023102"/>
    </source>
</evidence>